<sequence>MMEEKKKKKEKKLFTGKHLTAQPRGHEAAAMPMHAPHCPQFNLSVPVNRLRNSIITTFNVLYNFKVLYKLYYYFYNFLLISIIFIFYNNFFKVFHIVL</sequence>
<evidence type="ECO:0000256" key="1">
    <source>
        <dbReference type="SAM" id="Phobius"/>
    </source>
</evidence>
<proteinExistence type="predicted"/>
<dbReference type="EMBL" id="CM017644">
    <property type="protein sequence ID" value="TYJ20133.1"/>
    <property type="molecule type" value="Genomic_DNA"/>
</dbReference>
<keyword evidence="1" id="KW-0812">Transmembrane</keyword>
<gene>
    <name evidence="2" type="ORF">E1A91_A09G240700v1</name>
</gene>
<evidence type="ECO:0000313" key="3">
    <source>
        <dbReference type="Proteomes" id="UP000323597"/>
    </source>
</evidence>
<protein>
    <submittedName>
        <fullName evidence="2">Uncharacterized protein</fullName>
    </submittedName>
</protein>
<keyword evidence="1" id="KW-1133">Transmembrane helix</keyword>
<dbReference type="Proteomes" id="UP000323597">
    <property type="component" value="Chromosome A09"/>
</dbReference>
<evidence type="ECO:0000313" key="2">
    <source>
        <dbReference type="EMBL" id="TYJ20133.1"/>
    </source>
</evidence>
<feature type="transmembrane region" description="Helical" evidence="1">
    <location>
        <begin position="70"/>
        <end position="90"/>
    </location>
</feature>
<keyword evidence="1" id="KW-0472">Membrane</keyword>
<keyword evidence="3" id="KW-1185">Reference proteome</keyword>
<reference evidence="2 3" key="1">
    <citation type="submission" date="2019-07" db="EMBL/GenBank/DDBJ databases">
        <title>WGS assembly of Gossypium mustelinum.</title>
        <authorList>
            <person name="Chen Z.J."/>
            <person name="Sreedasyam A."/>
            <person name="Ando A."/>
            <person name="Song Q."/>
            <person name="De L."/>
            <person name="Hulse-Kemp A."/>
            <person name="Ding M."/>
            <person name="Ye W."/>
            <person name="Kirkbride R."/>
            <person name="Jenkins J."/>
            <person name="Plott C."/>
            <person name="Lovell J."/>
            <person name="Lin Y.-M."/>
            <person name="Vaughn R."/>
            <person name="Liu B."/>
            <person name="Li W."/>
            <person name="Simpson S."/>
            <person name="Scheffler B."/>
            <person name="Saski C."/>
            <person name="Grover C."/>
            <person name="Hu G."/>
            <person name="Conover J."/>
            <person name="Carlson J."/>
            <person name="Shu S."/>
            <person name="Boston L."/>
            <person name="Williams M."/>
            <person name="Peterson D."/>
            <person name="Mcgee K."/>
            <person name="Jones D."/>
            <person name="Wendel J."/>
            <person name="Stelly D."/>
            <person name="Grimwood J."/>
            <person name="Schmutz J."/>
        </authorList>
    </citation>
    <scope>NUCLEOTIDE SEQUENCE [LARGE SCALE GENOMIC DNA]</scope>
    <source>
        <strain evidence="2">1408120.09</strain>
    </source>
</reference>
<accession>A0A5D2Y1P5</accession>
<organism evidence="2 3">
    <name type="scientific">Gossypium mustelinum</name>
    <name type="common">Cotton</name>
    <name type="synonym">Gossypium caicoense</name>
    <dbReference type="NCBI Taxonomy" id="34275"/>
    <lineage>
        <taxon>Eukaryota</taxon>
        <taxon>Viridiplantae</taxon>
        <taxon>Streptophyta</taxon>
        <taxon>Embryophyta</taxon>
        <taxon>Tracheophyta</taxon>
        <taxon>Spermatophyta</taxon>
        <taxon>Magnoliopsida</taxon>
        <taxon>eudicotyledons</taxon>
        <taxon>Gunneridae</taxon>
        <taxon>Pentapetalae</taxon>
        <taxon>rosids</taxon>
        <taxon>malvids</taxon>
        <taxon>Malvales</taxon>
        <taxon>Malvaceae</taxon>
        <taxon>Malvoideae</taxon>
        <taxon>Gossypium</taxon>
    </lineage>
</organism>
<name>A0A5D2Y1P5_GOSMU</name>
<dbReference type="AlphaFoldDB" id="A0A5D2Y1P5"/>